<accession>A0A3M7Q040</accession>
<dbReference type="Proteomes" id="UP000276133">
    <property type="component" value="Unassembled WGS sequence"/>
</dbReference>
<dbReference type="EMBL" id="REGN01007950">
    <property type="protein sequence ID" value="RNA04827.1"/>
    <property type="molecule type" value="Genomic_DNA"/>
</dbReference>
<reference evidence="1 2" key="1">
    <citation type="journal article" date="2018" name="Sci. Rep.">
        <title>Genomic signatures of local adaptation to the degree of environmental predictability in rotifers.</title>
        <authorList>
            <person name="Franch-Gras L."/>
            <person name="Hahn C."/>
            <person name="Garcia-Roger E.M."/>
            <person name="Carmona M.J."/>
            <person name="Serra M."/>
            <person name="Gomez A."/>
        </authorList>
    </citation>
    <scope>NUCLEOTIDE SEQUENCE [LARGE SCALE GENOMIC DNA]</scope>
    <source>
        <strain evidence="1">HYR1</strain>
    </source>
</reference>
<keyword evidence="2" id="KW-1185">Reference proteome</keyword>
<protein>
    <submittedName>
        <fullName evidence="1">Uncharacterized protein</fullName>
    </submittedName>
</protein>
<evidence type="ECO:0000313" key="2">
    <source>
        <dbReference type="Proteomes" id="UP000276133"/>
    </source>
</evidence>
<organism evidence="1 2">
    <name type="scientific">Brachionus plicatilis</name>
    <name type="common">Marine rotifer</name>
    <name type="synonym">Brachionus muelleri</name>
    <dbReference type="NCBI Taxonomy" id="10195"/>
    <lineage>
        <taxon>Eukaryota</taxon>
        <taxon>Metazoa</taxon>
        <taxon>Spiralia</taxon>
        <taxon>Gnathifera</taxon>
        <taxon>Rotifera</taxon>
        <taxon>Eurotatoria</taxon>
        <taxon>Monogononta</taxon>
        <taxon>Pseudotrocha</taxon>
        <taxon>Ploima</taxon>
        <taxon>Brachionidae</taxon>
        <taxon>Brachionus</taxon>
    </lineage>
</organism>
<comment type="caution">
    <text evidence="1">The sequence shown here is derived from an EMBL/GenBank/DDBJ whole genome shotgun (WGS) entry which is preliminary data.</text>
</comment>
<gene>
    <name evidence="1" type="ORF">BpHYR1_008869</name>
</gene>
<dbReference type="AlphaFoldDB" id="A0A3M7Q040"/>
<proteinExistence type="predicted"/>
<sequence length="128" mass="15470">MRINLNDSHDFETLSYKKILKFKKEKELRLMGCEAKPRLLNLTIYFKFKNLDQFLNNRTIKPTNLKKYLITPFMNEENCHLNFDLVSDKSQHLSSTMHLDWSMTKRMSLCLMWVLKEKYLATKHLTFF</sequence>
<evidence type="ECO:0000313" key="1">
    <source>
        <dbReference type="EMBL" id="RNA04827.1"/>
    </source>
</evidence>
<name>A0A3M7Q040_BRAPC</name>